<comment type="caution">
    <text evidence="2">The sequence shown here is derived from an EMBL/GenBank/DDBJ whole genome shotgun (WGS) entry which is preliminary data.</text>
</comment>
<sequence length="432" mass="46646">MIKPNRNLLWSALVAACLTKSIGAAADTVWVSKDCTGGPCTVQGGPYPTLGFFRLTGSSFGWSATYTGTPQRFWVSQGGANMADTQLSTSNGDLGGTANLPLGNWYISIKTALMGPGNYSVQGPAVHGDPHITTTNGVHYDLQGAGEFVLLKHSDNGFEVQTRMTPLATVAPLPPDPHTGLSSCVSLNTAAAIRAGRQRVTYQPNLSGQPDPSGMQLRVDGQLVRVGAGGLTLNDGTKIFRDAATGEVRVDFRDQSLVRITPHWWKERGVWYLDFDLTPPNRSMGIVGEIPREGGWLPALSDGTSMGPMPTSLTDRFKALYVKFADSWRVSDSTTLFDYAPHTSTKTYTMKTWPPEDGICELPFTVPLIGVNQDVAERACKGVFIPHLKRSCVQDVMVTGNLDIGKGYVLSQGLPRYKIRVPNGKPNDVAKE</sequence>
<protein>
    <submittedName>
        <fullName evidence="2">Uncharacterized protein</fullName>
    </submittedName>
</protein>
<reference evidence="2 3" key="1">
    <citation type="submission" date="2018-10" db="EMBL/GenBank/DDBJ databases">
        <title>Draft Genome Sequence of Ralstonia pseudosolanacearum (R. solanacearum phylotype I) Strain Tg03 Isolated from Luffa cylindrica in China.</title>
        <authorList>
            <person name="Yuan G.-Q."/>
            <person name="Li Q.-Q."/>
            <person name="Zhang Y.-W."/>
        </authorList>
    </citation>
    <scope>NUCLEOTIDE SEQUENCE [LARGE SCALE GENOMIC DNA]</scope>
    <source>
        <strain evidence="2 3">Tg03</strain>
    </source>
</reference>
<dbReference type="PROSITE" id="PS51257">
    <property type="entry name" value="PROKAR_LIPOPROTEIN"/>
    <property type="match status" value="1"/>
</dbReference>
<evidence type="ECO:0000256" key="1">
    <source>
        <dbReference type="SAM" id="SignalP"/>
    </source>
</evidence>
<dbReference type="AlphaFoldDB" id="A0A454TJF9"/>
<gene>
    <name evidence="2" type="ORF">EGA29_23780</name>
</gene>
<feature type="chain" id="PRO_5019388873" evidence="1">
    <location>
        <begin position="27"/>
        <end position="432"/>
    </location>
</feature>
<evidence type="ECO:0000313" key="3">
    <source>
        <dbReference type="Proteomes" id="UP000271222"/>
    </source>
</evidence>
<keyword evidence="1" id="KW-0732">Signal</keyword>
<organism evidence="2 3">
    <name type="scientific">Ralstonia pseudosolanacearum</name>
    <dbReference type="NCBI Taxonomy" id="1310165"/>
    <lineage>
        <taxon>Bacteria</taxon>
        <taxon>Pseudomonadati</taxon>
        <taxon>Pseudomonadota</taxon>
        <taxon>Betaproteobacteria</taxon>
        <taxon>Burkholderiales</taxon>
        <taxon>Burkholderiaceae</taxon>
        <taxon>Ralstonia</taxon>
        <taxon>Ralstonia solanacearum species complex</taxon>
    </lineage>
</organism>
<proteinExistence type="predicted"/>
<accession>A0A454TJF9</accession>
<dbReference type="Proteomes" id="UP000271222">
    <property type="component" value="Unassembled WGS sequence"/>
</dbReference>
<name>A0A454TJF9_9RALS</name>
<feature type="signal peptide" evidence="1">
    <location>
        <begin position="1"/>
        <end position="26"/>
    </location>
</feature>
<evidence type="ECO:0000313" key="2">
    <source>
        <dbReference type="EMBL" id="RNM01419.1"/>
    </source>
</evidence>
<dbReference type="EMBL" id="RJTL01000060">
    <property type="protein sequence ID" value="RNM01419.1"/>
    <property type="molecule type" value="Genomic_DNA"/>
</dbReference>
<dbReference type="OrthoDB" id="9757546at2"/>